<accession>A0ABW5TW34</accession>
<evidence type="ECO:0000256" key="2">
    <source>
        <dbReference type="SAM" id="SignalP"/>
    </source>
</evidence>
<keyword evidence="1 4" id="KW-0378">Hydrolase</keyword>
<proteinExistence type="predicted"/>
<dbReference type="InterPro" id="IPR029058">
    <property type="entry name" value="AB_hydrolase_fold"/>
</dbReference>
<dbReference type="EMBL" id="JBHULV010000055">
    <property type="protein sequence ID" value="MFD2733480.1"/>
    <property type="molecule type" value="Genomic_DNA"/>
</dbReference>
<feature type="domain" description="BD-FAE-like" evidence="3">
    <location>
        <begin position="51"/>
        <end position="250"/>
    </location>
</feature>
<name>A0ABW5TW34_9SPHI</name>
<evidence type="ECO:0000259" key="3">
    <source>
        <dbReference type="Pfam" id="PF20434"/>
    </source>
</evidence>
<dbReference type="InterPro" id="IPR050300">
    <property type="entry name" value="GDXG_lipolytic_enzyme"/>
</dbReference>
<dbReference type="PANTHER" id="PTHR48081">
    <property type="entry name" value="AB HYDROLASE SUPERFAMILY PROTEIN C4A8.06C"/>
    <property type="match status" value="1"/>
</dbReference>
<evidence type="ECO:0000256" key="1">
    <source>
        <dbReference type="ARBA" id="ARBA00022801"/>
    </source>
</evidence>
<protein>
    <submittedName>
        <fullName evidence="4">Alpha/beta hydrolase fold domain-containing protein</fullName>
    </submittedName>
</protein>
<evidence type="ECO:0000313" key="4">
    <source>
        <dbReference type="EMBL" id="MFD2733480.1"/>
    </source>
</evidence>
<reference evidence="5" key="1">
    <citation type="journal article" date="2019" name="Int. J. Syst. Evol. Microbiol.">
        <title>The Global Catalogue of Microorganisms (GCM) 10K type strain sequencing project: providing services to taxonomists for standard genome sequencing and annotation.</title>
        <authorList>
            <consortium name="The Broad Institute Genomics Platform"/>
            <consortium name="The Broad Institute Genome Sequencing Center for Infectious Disease"/>
            <person name="Wu L."/>
            <person name="Ma J."/>
        </authorList>
    </citation>
    <scope>NUCLEOTIDE SEQUENCE [LARGE SCALE GENOMIC DNA]</scope>
    <source>
        <strain evidence="5">KCTC 42456</strain>
    </source>
</reference>
<dbReference type="Pfam" id="PF20434">
    <property type="entry name" value="BD-FAE"/>
    <property type="match status" value="1"/>
</dbReference>
<keyword evidence="2" id="KW-0732">Signal</keyword>
<dbReference type="GO" id="GO:0016787">
    <property type="term" value="F:hydrolase activity"/>
    <property type="evidence" value="ECO:0007669"/>
    <property type="project" value="UniProtKB-KW"/>
</dbReference>
<dbReference type="SUPFAM" id="SSF53474">
    <property type="entry name" value="alpha/beta-Hydrolases"/>
    <property type="match status" value="1"/>
</dbReference>
<dbReference type="Gene3D" id="3.40.50.1820">
    <property type="entry name" value="alpha/beta hydrolase"/>
    <property type="match status" value="1"/>
</dbReference>
<gene>
    <name evidence="4" type="ORF">ACFSSE_17355</name>
</gene>
<evidence type="ECO:0000313" key="5">
    <source>
        <dbReference type="Proteomes" id="UP001597546"/>
    </source>
</evidence>
<dbReference type="InterPro" id="IPR049492">
    <property type="entry name" value="BD-FAE-like_dom"/>
</dbReference>
<comment type="caution">
    <text evidence="4">The sequence shown here is derived from an EMBL/GenBank/DDBJ whole genome shotgun (WGS) entry which is preliminary data.</text>
</comment>
<feature type="signal peptide" evidence="2">
    <location>
        <begin position="1"/>
        <end position="18"/>
    </location>
</feature>
<sequence>MKNFIIILSLFFAQLAYAQEGQEIKQVSYPVGYQAQLNVVYTTVNNWDGKMDLYLAPKANGPSPIIINIHGGGWARGSKDSQSGFGSLFKQGYSVANISYRLAVTDKAPAAIEDTRCALIYLIKNAKALNIDINKIVIMGSSAGGHLALMGGLLANNPIFDKNCAGEKNIKVAAIIDKYGVSDISEAALGDQSNRTVKFWLGDKFSDNEFKKSISPIYYVTKNSPPIFIVHGDADPTVSYQQSVELAKKLNKLGVKHEFITVKKGGHGGFVADKSAEVSLKIIAFLKDLGI</sequence>
<feature type="chain" id="PRO_5047227453" evidence="2">
    <location>
        <begin position="19"/>
        <end position="291"/>
    </location>
</feature>
<keyword evidence="5" id="KW-1185">Reference proteome</keyword>
<dbReference type="Proteomes" id="UP001597546">
    <property type="component" value="Unassembled WGS sequence"/>
</dbReference>
<organism evidence="4 5">
    <name type="scientific">Pedobacter alpinus</name>
    <dbReference type="NCBI Taxonomy" id="1590643"/>
    <lineage>
        <taxon>Bacteria</taxon>
        <taxon>Pseudomonadati</taxon>
        <taxon>Bacteroidota</taxon>
        <taxon>Sphingobacteriia</taxon>
        <taxon>Sphingobacteriales</taxon>
        <taxon>Sphingobacteriaceae</taxon>
        <taxon>Pedobacter</taxon>
    </lineage>
</organism>
<dbReference type="RefSeq" id="WP_379044213.1">
    <property type="nucleotide sequence ID" value="NZ_JBHSKW010000037.1"/>
</dbReference>